<keyword evidence="1" id="KW-0812">Transmembrane</keyword>
<reference evidence="2 3" key="1">
    <citation type="submission" date="2017-01" db="EMBL/GenBank/DDBJ databases">
        <authorList>
            <person name="Mah S.A."/>
            <person name="Swanson W.J."/>
            <person name="Moy G.W."/>
            <person name="Vacquier V.D."/>
        </authorList>
    </citation>
    <scope>NUCLEOTIDE SEQUENCE [LARGE SCALE GENOMIC DNA]</scope>
    <source>
        <strain evidence="2 3">DSM 11589</strain>
    </source>
</reference>
<keyword evidence="1" id="KW-1133">Transmembrane helix</keyword>
<accession>A0A1N7IZK7</accession>
<dbReference type="EMBL" id="FTOA01000001">
    <property type="protein sequence ID" value="SIS42490.1"/>
    <property type="molecule type" value="Genomic_DNA"/>
</dbReference>
<name>A0A1N7IZK7_9PROT</name>
<evidence type="ECO:0000256" key="1">
    <source>
        <dbReference type="SAM" id="Phobius"/>
    </source>
</evidence>
<dbReference type="AlphaFoldDB" id="A0A1N7IZK7"/>
<evidence type="ECO:0000313" key="2">
    <source>
        <dbReference type="EMBL" id="SIS42490.1"/>
    </source>
</evidence>
<dbReference type="Proteomes" id="UP000185678">
    <property type="component" value="Unassembled WGS sequence"/>
</dbReference>
<sequence>MASTAIASPLAVSIRGWRQRLLAIVTLLFGTLLLTSCYVPNDFVAEIRLARTGDYALTYKGTLTWAPLYKDIREGKLSSSEIAEREKGIINDLKRDSSFKEITPLGSGTFRVRYETSGKFTGTQAVTFVRRNSALLTVEIKPDGTVHIWCSQDPKLRDPTQLESLGLRTQGRLRVVTDLPVLKHNAFKVSDGPANYPAFKVYDWSINSVRTPKPLLIGQLFNPASLPKE</sequence>
<evidence type="ECO:0000313" key="3">
    <source>
        <dbReference type="Proteomes" id="UP000185678"/>
    </source>
</evidence>
<keyword evidence="3" id="KW-1185">Reference proteome</keyword>
<gene>
    <name evidence="2" type="ORF">SAMN05421779_101804</name>
</gene>
<proteinExistence type="predicted"/>
<feature type="transmembrane region" description="Helical" evidence="1">
    <location>
        <begin position="21"/>
        <end position="41"/>
    </location>
</feature>
<dbReference type="OrthoDB" id="7347145at2"/>
<keyword evidence="1" id="KW-0472">Membrane</keyword>
<organism evidence="2 3">
    <name type="scientific">Insolitispirillum peregrinum</name>
    <dbReference type="NCBI Taxonomy" id="80876"/>
    <lineage>
        <taxon>Bacteria</taxon>
        <taxon>Pseudomonadati</taxon>
        <taxon>Pseudomonadota</taxon>
        <taxon>Alphaproteobacteria</taxon>
        <taxon>Rhodospirillales</taxon>
        <taxon>Novispirillaceae</taxon>
        <taxon>Insolitispirillum</taxon>
    </lineage>
</organism>
<dbReference type="RefSeq" id="WP_076398843.1">
    <property type="nucleotide sequence ID" value="NZ_FTOA01000001.1"/>
</dbReference>
<protein>
    <submittedName>
        <fullName evidence="2">Uncharacterized protein</fullName>
    </submittedName>
</protein>